<evidence type="ECO:0000256" key="5">
    <source>
        <dbReference type="ARBA" id="ARBA00022490"/>
    </source>
</evidence>
<evidence type="ECO:0000256" key="4">
    <source>
        <dbReference type="ARBA" id="ARBA00022448"/>
    </source>
</evidence>
<evidence type="ECO:0000256" key="3">
    <source>
        <dbReference type="ARBA" id="ARBA00011738"/>
    </source>
</evidence>
<proteinExistence type="inferred from homology"/>
<evidence type="ECO:0000313" key="9">
    <source>
        <dbReference type="EMBL" id="SDJ21811.1"/>
    </source>
</evidence>
<evidence type="ECO:0000256" key="7">
    <source>
        <dbReference type="PIRNR" id="PIRNR003107"/>
    </source>
</evidence>
<protein>
    <recommendedName>
        <fullName evidence="7">Phosphate-specific transport system accessory protein PhoU</fullName>
    </recommendedName>
</protein>
<dbReference type="NCBIfam" id="TIGR02135">
    <property type="entry name" value="phoU_full"/>
    <property type="match status" value="1"/>
</dbReference>
<comment type="subunit">
    <text evidence="3 7">Homodimer.</text>
</comment>
<evidence type="ECO:0000256" key="2">
    <source>
        <dbReference type="ARBA" id="ARBA00008107"/>
    </source>
</evidence>
<gene>
    <name evidence="9" type="ORF">SAMN04488123_12117</name>
</gene>
<dbReference type="OrthoDB" id="9814256at2"/>
<accession>A0A1G8RY16</accession>
<feature type="domain" description="PhoU" evidence="8">
    <location>
        <begin position="18"/>
        <end position="106"/>
    </location>
</feature>
<dbReference type="FunFam" id="1.20.58.220:FF:000004">
    <property type="entry name" value="Phosphate-specific transport system accessory protein PhoU"/>
    <property type="match status" value="1"/>
</dbReference>
<dbReference type="InterPro" id="IPR038078">
    <property type="entry name" value="PhoU-like_sf"/>
</dbReference>
<sequence>MTPRQTLTTELERLNIEIKTMGKLAYDAVDQSLQALNRQDLDLADSVIERDQNLNQNEANVDEWAVNVIATQQPVATDLRQVLAFIKVAVDLERIGDLAVEVAKSVTHIEGQDLANEGEALEKMGQDALAMIVQALHSFRTLDVTEALELETMDNQLDQQYKQMIHTLMKHAGADQATAPQLLQLAYIARSIERIGDHCTNISEQVLFVEKGERYDLNS</sequence>
<dbReference type="GO" id="GO:0006817">
    <property type="term" value="P:phosphate ion transport"/>
    <property type="evidence" value="ECO:0007669"/>
    <property type="project" value="UniProtKB-KW"/>
</dbReference>
<dbReference type="GO" id="GO:0045936">
    <property type="term" value="P:negative regulation of phosphate metabolic process"/>
    <property type="evidence" value="ECO:0007669"/>
    <property type="project" value="InterPro"/>
</dbReference>
<keyword evidence="6 7" id="KW-0592">Phosphate transport</keyword>
<dbReference type="PANTHER" id="PTHR42930">
    <property type="entry name" value="PHOSPHATE-SPECIFIC TRANSPORT SYSTEM ACCESSORY PROTEIN PHOU"/>
    <property type="match status" value="1"/>
</dbReference>
<comment type="subcellular location">
    <subcellularLocation>
        <location evidence="1 7">Cytoplasm</location>
    </subcellularLocation>
</comment>
<dbReference type="RefSeq" id="WP_090399773.1">
    <property type="nucleotide sequence ID" value="NZ_FNEN01000021.1"/>
</dbReference>
<dbReference type="GO" id="GO:0005737">
    <property type="term" value="C:cytoplasm"/>
    <property type="evidence" value="ECO:0007669"/>
    <property type="project" value="UniProtKB-SubCell"/>
</dbReference>
<evidence type="ECO:0000259" key="8">
    <source>
        <dbReference type="Pfam" id="PF01895"/>
    </source>
</evidence>
<comment type="similarity">
    <text evidence="2 7">Belongs to the PhoU family.</text>
</comment>
<keyword evidence="4 7" id="KW-0813">Transport</keyword>
<dbReference type="GO" id="GO:0030643">
    <property type="term" value="P:intracellular phosphate ion homeostasis"/>
    <property type="evidence" value="ECO:0007669"/>
    <property type="project" value="InterPro"/>
</dbReference>
<evidence type="ECO:0000313" key="10">
    <source>
        <dbReference type="Proteomes" id="UP000198853"/>
    </source>
</evidence>
<dbReference type="EMBL" id="FNEN01000021">
    <property type="protein sequence ID" value="SDJ21811.1"/>
    <property type="molecule type" value="Genomic_DNA"/>
</dbReference>
<keyword evidence="5 7" id="KW-0963">Cytoplasm</keyword>
<reference evidence="9 10" key="1">
    <citation type="submission" date="2016-10" db="EMBL/GenBank/DDBJ databases">
        <authorList>
            <person name="de Groot N.N."/>
        </authorList>
    </citation>
    <scope>NUCLEOTIDE SEQUENCE [LARGE SCALE GENOMIC DNA]</scope>
    <source>
        <strain evidence="9 10">DSM 21771</strain>
    </source>
</reference>
<dbReference type="SUPFAM" id="SSF109755">
    <property type="entry name" value="PhoU-like"/>
    <property type="match status" value="1"/>
</dbReference>
<organism evidence="9 10">
    <name type="scientific">Natribacillus halophilus</name>
    <dbReference type="NCBI Taxonomy" id="549003"/>
    <lineage>
        <taxon>Bacteria</taxon>
        <taxon>Bacillati</taxon>
        <taxon>Bacillota</taxon>
        <taxon>Bacilli</taxon>
        <taxon>Bacillales</taxon>
        <taxon>Bacillaceae</taxon>
        <taxon>Natribacillus</taxon>
    </lineage>
</organism>
<dbReference type="PANTHER" id="PTHR42930:SF3">
    <property type="entry name" value="PHOSPHATE-SPECIFIC TRANSPORT SYSTEM ACCESSORY PROTEIN PHOU"/>
    <property type="match status" value="1"/>
</dbReference>
<dbReference type="InterPro" id="IPR026022">
    <property type="entry name" value="PhoU_dom"/>
</dbReference>
<keyword evidence="10" id="KW-1185">Reference proteome</keyword>
<comment type="function">
    <text evidence="7">Plays a role in the regulation of phosphate uptake.</text>
</comment>
<dbReference type="AlphaFoldDB" id="A0A1G8RY16"/>
<evidence type="ECO:0000256" key="6">
    <source>
        <dbReference type="ARBA" id="ARBA00022592"/>
    </source>
</evidence>
<name>A0A1G8RY16_9BACI</name>
<dbReference type="Proteomes" id="UP000198853">
    <property type="component" value="Unassembled WGS sequence"/>
</dbReference>
<dbReference type="PIRSF" id="PIRSF003107">
    <property type="entry name" value="PhoU"/>
    <property type="match status" value="1"/>
</dbReference>
<dbReference type="InterPro" id="IPR028366">
    <property type="entry name" value="PhoU"/>
</dbReference>
<evidence type="ECO:0000256" key="1">
    <source>
        <dbReference type="ARBA" id="ARBA00004496"/>
    </source>
</evidence>
<dbReference type="Gene3D" id="1.20.58.220">
    <property type="entry name" value="Phosphate transport system protein phou homolog 2, domain 2"/>
    <property type="match status" value="1"/>
</dbReference>
<dbReference type="Pfam" id="PF01895">
    <property type="entry name" value="PhoU"/>
    <property type="match status" value="2"/>
</dbReference>
<feature type="domain" description="PhoU" evidence="8">
    <location>
        <begin position="121"/>
        <end position="206"/>
    </location>
</feature>